<feature type="transmembrane region" description="Helical" evidence="2">
    <location>
        <begin position="92"/>
        <end position="111"/>
    </location>
</feature>
<protein>
    <submittedName>
        <fullName evidence="3">GPH family glycoside/pentoside/hexuronide:cation symporter</fullName>
    </submittedName>
</protein>
<reference evidence="3 4" key="1">
    <citation type="submission" date="2018-07" db="EMBL/GenBank/DDBJ databases">
        <title>Genomic Encyclopedia of Type Strains, Phase IV (KMG-IV): sequencing the most valuable type-strain genomes for metagenomic binning, comparative biology and taxonomic classification.</title>
        <authorList>
            <person name="Goeker M."/>
        </authorList>
    </citation>
    <scope>NUCLEOTIDE SEQUENCE [LARGE SCALE GENOMIC DNA]</scope>
    <source>
        <strain evidence="3 4">DSM 103736</strain>
    </source>
</reference>
<dbReference type="InterPro" id="IPR039672">
    <property type="entry name" value="MFS_2"/>
</dbReference>
<feature type="transmembrane region" description="Helical" evidence="2">
    <location>
        <begin position="157"/>
        <end position="181"/>
    </location>
</feature>
<dbReference type="GO" id="GO:0006814">
    <property type="term" value="P:sodium ion transport"/>
    <property type="evidence" value="ECO:0007669"/>
    <property type="project" value="InterPro"/>
</dbReference>
<dbReference type="NCBIfam" id="TIGR00792">
    <property type="entry name" value="gph"/>
    <property type="match status" value="1"/>
</dbReference>
<keyword evidence="4" id="KW-1185">Reference proteome</keyword>
<evidence type="ECO:0000313" key="4">
    <source>
        <dbReference type="Proteomes" id="UP000254848"/>
    </source>
</evidence>
<feature type="transmembrane region" description="Helical" evidence="2">
    <location>
        <begin position="29"/>
        <end position="47"/>
    </location>
</feature>
<dbReference type="PANTHER" id="PTHR11328:SF24">
    <property type="entry name" value="MAJOR FACILITATOR SUPERFAMILY (MFS) PROFILE DOMAIN-CONTAINING PROTEIN"/>
    <property type="match status" value="1"/>
</dbReference>
<feature type="transmembrane region" description="Helical" evidence="2">
    <location>
        <begin position="303"/>
        <end position="321"/>
    </location>
</feature>
<organism evidence="3 4">
    <name type="scientific">Enterobacillus tribolii</name>
    <dbReference type="NCBI Taxonomy" id="1487935"/>
    <lineage>
        <taxon>Bacteria</taxon>
        <taxon>Pseudomonadati</taxon>
        <taxon>Pseudomonadota</taxon>
        <taxon>Gammaproteobacteria</taxon>
        <taxon>Enterobacterales</taxon>
        <taxon>Hafniaceae</taxon>
        <taxon>Enterobacillus</taxon>
    </lineage>
</organism>
<comment type="similarity">
    <text evidence="1">Belongs to the sodium:galactoside symporter (TC 2.A.2) family.</text>
</comment>
<dbReference type="SUPFAM" id="SSF103473">
    <property type="entry name" value="MFS general substrate transporter"/>
    <property type="match status" value="1"/>
</dbReference>
<evidence type="ECO:0000256" key="1">
    <source>
        <dbReference type="ARBA" id="ARBA00009617"/>
    </source>
</evidence>
<sequence>MTTHDATKLSSSYVKIGIREKIGYGLGDLSSNLSFGFVSLFLLYFYTNIYGISAAQASLIFVIARIIDAVFNIFIGYVVDKTHSRHGKARPWLLYGAVPLGILTVLCFITVNNELKFVYALVSYTLYCLAYTTVNTPYSALTNRLTQHEDSRASLSVYRFTCAILGYLIVSTCADVLISRFTDQRMGYVFVVSCFALLATFLFLACFGMTKERVAVDNVQSPPTLKEMLNAVISNPPLINLSIFTVFFYIAYTVWMAIAIYFIKYIIKDENFTAQFFAIQSAAYIAGTIVSEKLIVLMGKKTITLLALAIGILGLLFQYFIAGDNIWLIMTGVCLYSITLGIGFVTMWSMIADTVEYAEWKHGVRAEGAIYGFFNFITKIAMAIGGGCAGLMLDYFDYSSDNISTNALEGINIMMTLFPCLMFVLSAVFIIFYTLDEKTYRSIVQKIAARTPHHTEAQ</sequence>
<keyword evidence="2" id="KW-0812">Transmembrane</keyword>
<feature type="transmembrane region" description="Helical" evidence="2">
    <location>
        <begin position="187"/>
        <end position="207"/>
    </location>
</feature>
<proteinExistence type="inferred from homology"/>
<feature type="transmembrane region" description="Helical" evidence="2">
    <location>
        <begin position="327"/>
        <end position="348"/>
    </location>
</feature>
<dbReference type="RefSeq" id="WP_115457144.1">
    <property type="nucleotide sequence ID" value="NZ_QRAP01000001.1"/>
</dbReference>
<comment type="caution">
    <text evidence="3">The sequence shown here is derived from an EMBL/GenBank/DDBJ whole genome shotgun (WGS) entry which is preliminary data.</text>
</comment>
<keyword evidence="2" id="KW-0472">Membrane</keyword>
<feature type="transmembrane region" description="Helical" evidence="2">
    <location>
        <begin position="369"/>
        <end position="393"/>
    </location>
</feature>
<dbReference type="AlphaFoldDB" id="A0A370R4S5"/>
<dbReference type="Gene3D" id="1.20.1250.20">
    <property type="entry name" value="MFS general substrate transporter like domains"/>
    <property type="match status" value="2"/>
</dbReference>
<feature type="transmembrane region" description="Helical" evidence="2">
    <location>
        <begin position="413"/>
        <end position="435"/>
    </location>
</feature>
<feature type="transmembrane region" description="Helical" evidence="2">
    <location>
        <begin position="59"/>
        <end position="80"/>
    </location>
</feature>
<dbReference type="CDD" id="cd17332">
    <property type="entry name" value="MFS_MelB_like"/>
    <property type="match status" value="1"/>
</dbReference>
<name>A0A370R4S5_9GAMM</name>
<dbReference type="EMBL" id="QRAP01000001">
    <property type="protein sequence ID" value="RDK97429.1"/>
    <property type="molecule type" value="Genomic_DNA"/>
</dbReference>
<dbReference type="Pfam" id="PF13347">
    <property type="entry name" value="MFS_2"/>
    <property type="match status" value="1"/>
</dbReference>
<dbReference type="InterPro" id="IPR001927">
    <property type="entry name" value="Na/Gal_symport"/>
</dbReference>
<dbReference type="InterPro" id="IPR036259">
    <property type="entry name" value="MFS_trans_sf"/>
</dbReference>
<dbReference type="GO" id="GO:0005886">
    <property type="term" value="C:plasma membrane"/>
    <property type="evidence" value="ECO:0007669"/>
    <property type="project" value="TreeGrafter"/>
</dbReference>
<dbReference type="PANTHER" id="PTHR11328">
    <property type="entry name" value="MAJOR FACILITATOR SUPERFAMILY DOMAIN-CONTAINING PROTEIN"/>
    <property type="match status" value="1"/>
</dbReference>
<dbReference type="GO" id="GO:0008643">
    <property type="term" value="P:carbohydrate transport"/>
    <property type="evidence" value="ECO:0007669"/>
    <property type="project" value="InterPro"/>
</dbReference>
<dbReference type="OrthoDB" id="181905at2"/>
<evidence type="ECO:0000256" key="2">
    <source>
        <dbReference type="SAM" id="Phobius"/>
    </source>
</evidence>
<evidence type="ECO:0000313" key="3">
    <source>
        <dbReference type="EMBL" id="RDK97429.1"/>
    </source>
</evidence>
<dbReference type="GO" id="GO:0015293">
    <property type="term" value="F:symporter activity"/>
    <property type="evidence" value="ECO:0007669"/>
    <property type="project" value="InterPro"/>
</dbReference>
<accession>A0A370R4S5</accession>
<feature type="transmembrane region" description="Helical" evidence="2">
    <location>
        <begin position="117"/>
        <end position="136"/>
    </location>
</feature>
<gene>
    <name evidence="3" type="ORF">C8D90_101879</name>
</gene>
<keyword evidence="2" id="KW-1133">Transmembrane helix</keyword>
<feature type="transmembrane region" description="Helical" evidence="2">
    <location>
        <begin position="238"/>
        <end position="266"/>
    </location>
</feature>
<dbReference type="Proteomes" id="UP000254848">
    <property type="component" value="Unassembled WGS sequence"/>
</dbReference>